<feature type="coiled-coil region" evidence="1">
    <location>
        <begin position="186"/>
        <end position="259"/>
    </location>
</feature>
<feature type="region of interest" description="Disordered" evidence="2">
    <location>
        <begin position="1342"/>
        <end position="1373"/>
    </location>
</feature>
<name>A0A2Z7B0D5_9LAMI</name>
<feature type="region of interest" description="Disordered" evidence="2">
    <location>
        <begin position="705"/>
        <end position="724"/>
    </location>
</feature>
<feature type="region of interest" description="Disordered" evidence="2">
    <location>
        <begin position="364"/>
        <end position="404"/>
    </location>
</feature>
<feature type="region of interest" description="Disordered" evidence="2">
    <location>
        <begin position="840"/>
        <end position="862"/>
    </location>
</feature>
<feature type="region of interest" description="Disordered" evidence="2">
    <location>
        <begin position="1299"/>
        <end position="1321"/>
    </location>
</feature>
<feature type="compositionally biased region" description="Basic and acidic residues" evidence="2">
    <location>
        <begin position="91"/>
        <end position="131"/>
    </location>
</feature>
<dbReference type="Proteomes" id="UP000250235">
    <property type="component" value="Unassembled WGS sequence"/>
</dbReference>
<reference evidence="3 4" key="1">
    <citation type="journal article" date="2015" name="Proc. Natl. Acad. Sci. U.S.A.">
        <title>The resurrection genome of Boea hygrometrica: A blueprint for survival of dehydration.</title>
        <authorList>
            <person name="Xiao L."/>
            <person name="Yang G."/>
            <person name="Zhang L."/>
            <person name="Yang X."/>
            <person name="Zhao S."/>
            <person name="Ji Z."/>
            <person name="Zhou Q."/>
            <person name="Hu M."/>
            <person name="Wang Y."/>
            <person name="Chen M."/>
            <person name="Xu Y."/>
            <person name="Jin H."/>
            <person name="Xiao X."/>
            <person name="Hu G."/>
            <person name="Bao F."/>
            <person name="Hu Y."/>
            <person name="Wan P."/>
            <person name="Li L."/>
            <person name="Deng X."/>
            <person name="Kuang T."/>
            <person name="Xiang C."/>
            <person name="Zhu J.K."/>
            <person name="Oliver M.J."/>
            <person name="He Y."/>
        </authorList>
    </citation>
    <scope>NUCLEOTIDE SEQUENCE [LARGE SCALE GENOMIC DNA]</scope>
    <source>
        <strain evidence="4">cv. XS01</strain>
    </source>
</reference>
<feature type="region of interest" description="Disordered" evidence="2">
    <location>
        <begin position="86"/>
        <end position="155"/>
    </location>
</feature>
<evidence type="ECO:0000313" key="4">
    <source>
        <dbReference type="Proteomes" id="UP000250235"/>
    </source>
</evidence>
<keyword evidence="4" id="KW-1185">Reference proteome</keyword>
<feature type="compositionally biased region" description="Basic and acidic residues" evidence="2">
    <location>
        <begin position="1342"/>
        <end position="1357"/>
    </location>
</feature>
<evidence type="ECO:0000313" key="3">
    <source>
        <dbReference type="EMBL" id="KZV27772.1"/>
    </source>
</evidence>
<keyword evidence="1" id="KW-0175">Coiled coil</keyword>
<feature type="compositionally biased region" description="Low complexity" evidence="2">
    <location>
        <begin position="140"/>
        <end position="149"/>
    </location>
</feature>
<sequence>MQMDSDLVIYRTTLVRTFQVVTICRVDKSEKGPYCTLTTTNWFLQALSVIPRESWGDVARRFTMIRWVIQLVEEVTQLAVPQEVVECPNSNDDRNFERSKERSKDRPMRMRSDKKPSHNHDRKVMVAEESTKSWADSDSESSCSSSSSSDSEHEEVHFLMANQKDDDEVLDFSNIEFTREDLVTTLNDMVKEYRKLSHSFEEAKAENMSLKSSSIESSSEELEDIDSLKTELSKLTAENDELKYETSELKAEIEVLKQVVRAWNRSSRSLHKLNESQKLANDKSGLRFKSSEFSEGETSTQSQQANDKFKTRNFVKASVIYDCFESVKYDDQNSPKLSDNGKAGIGFSKPESFKPNWLKNKLDKDKAKAGQKPFVPNQPWRSSKKVKTGWKNTQPRRDSYGQHVKSKLKRSHGNFAQTFVDPRTGKTTFSGALSDHLLLEMASSFYSNTQHIDFASVLAMNDPGMVSMFQALIDSGLEGFLGCTAVVYETSLVDFFENASVRDGVIISTVAGQLVEISEEWFAETFELPVDGLADVSEMPKEKIFDARSIVSMSGEPVILSGLKSQMKIHYRLLCDIMAKSISVKAGSFNAITVEKFSLMTAVVCSVKMNWGRVLFGILKKMVTSGTKQAKGFAIQISLLLENVPNLELGESSEFPSSKILTEKTVHRYIAVIDKSGAQDADVTPKATKASNKRTAAVPADIPVVKRKRKTKKKDSSSKDNLGMVAVAQEAVPLQMIEGSTAPASDDTADQPAAVDAFPADRPAEEIESVERVDEQLTVEPAVHVLAEEPAVEVSRVDDPEIIIQQVLDQLDSVTEDLVVAKEDRVETWFDKAFAEELATAGHENQDEDTAAGGDPPADKADEEVPWFVHPFVLANRDTERLFEIASDSEDAMDFEVASQDLPVVRDSDVSTVGEQEITVFGEKLMGTNDESSEDIEVEAVEKSVYEARSLEDIMLSIPLDISLPSAGMEITKIKMGKEIKIPEVNERTWFLNSLPKIPAENKGKAILVEKDPMKGNPAQEHYFLICADIDKLVNLRAKRGVGAEVLGIMEVQFCAWPRILSGDLRVIDLLSDLHLFILEELTKEARAHGQFFRVKSIASANMMTLSLRVFSWLPTADITDFLSSIALDRTVFRSEQIAQNTVSVAPSVQMLDEPSSSESSSHDISMDFADTAAVAPTPDITDALNQLRASIDQICERDEGAKLRDHCTSPTLRIKLSHALMHKISTGIVTTGLDVVEIRRVVKETHQELIAKINSLDEQVAATRNDLLEFSAQDQHSLNVITTQLSELVAYINRGGDNKKWESSSRGPQSQSQPPPSVVQIRDSGHVASLEELEETVERIREADRRQAEMERERERQRRIRRLSGSSKIRRY</sequence>
<protein>
    <submittedName>
        <fullName evidence="3">Dystroglycan-like</fullName>
    </submittedName>
</protein>
<proteinExistence type="predicted"/>
<dbReference type="EMBL" id="KV010303">
    <property type="protein sequence ID" value="KZV27772.1"/>
    <property type="molecule type" value="Genomic_DNA"/>
</dbReference>
<gene>
    <name evidence="3" type="ORF">F511_31971</name>
</gene>
<evidence type="ECO:0000256" key="1">
    <source>
        <dbReference type="SAM" id="Coils"/>
    </source>
</evidence>
<evidence type="ECO:0000256" key="2">
    <source>
        <dbReference type="SAM" id="MobiDB-lite"/>
    </source>
</evidence>
<feature type="compositionally biased region" description="Basic residues" evidence="2">
    <location>
        <begin position="1358"/>
        <end position="1373"/>
    </location>
</feature>
<organism evidence="3 4">
    <name type="scientific">Dorcoceras hygrometricum</name>
    <dbReference type="NCBI Taxonomy" id="472368"/>
    <lineage>
        <taxon>Eukaryota</taxon>
        <taxon>Viridiplantae</taxon>
        <taxon>Streptophyta</taxon>
        <taxon>Embryophyta</taxon>
        <taxon>Tracheophyta</taxon>
        <taxon>Spermatophyta</taxon>
        <taxon>Magnoliopsida</taxon>
        <taxon>eudicotyledons</taxon>
        <taxon>Gunneridae</taxon>
        <taxon>Pentapetalae</taxon>
        <taxon>asterids</taxon>
        <taxon>lamiids</taxon>
        <taxon>Lamiales</taxon>
        <taxon>Gesneriaceae</taxon>
        <taxon>Didymocarpoideae</taxon>
        <taxon>Trichosporeae</taxon>
        <taxon>Loxocarpinae</taxon>
        <taxon>Dorcoceras</taxon>
    </lineage>
</organism>
<accession>A0A2Z7B0D5</accession>